<dbReference type="Gene3D" id="2.70.98.10">
    <property type="match status" value="1"/>
</dbReference>
<dbReference type="Pfam" id="PF04349">
    <property type="entry name" value="MdoG"/>
    <property type="match status" value="1"/>
</dbReference>
<reference evidence="8 9" key="1">
    <citation type="submission" date="2020-03" db="EMBL/GenBank/DDBJ databases">
        <title>Rubrivivax benzoatilyticus JA2 (sequenced after 10 years sub-culturing).</title>
        <authorList>
            <person name="Gupta D."/>
            <person name="Chintalapati S."/>
            <person name="Chintalapati V.R."/>
        </authorList>
    </citation>
    <scope>NUCLEOTIDE SEQUENCE [LARGE SCALE GENOMIC DNA]</scope>
    <source>
        <strain evidence="8 9">JA2-Mal</strain>
    </source>
</reference>
<dbReference type="InterPro" id="IPR011013">
    <property type="entry name" value="Gal_mutarotase_sf_dom"/>
</dbReference>
<dbReference type="InterPro" id="IPR007444">
    <property type="entry name" value="Glucan_biosyn_MdoG_C"/>
</dbReference>
<evidence type="ECO:0000256" key="3">
    <source>
        <dbReference type="ARBA" id="ARBA00009284"/>
    </source>
</evidence>
<name>A0ABX0HVP4_9BURK</name>
<dbReference type="SUPFAM" id="SSF74650">
    <property type="entry name" value="Galactose mutarotase-like"/>
    <property type="match status" value="1"/>
</dbReference>
<organism evidence="8 9">
    <name type="scientific">Rubrivivax benzoatilyticus</name>
    <dbReference type="NCBI Taxonomy" id="316997"/>
    <lineage>
        <taxon>Bacteria</taxon>
        <taxon>Pseudomonadati</taxon>
        <taxon>Pseudomonadota</taxon>
        <taxon>Betaproteobacteria</taxon>
        <taxon>Burkholderiales</taxon>
        <taxon>Sphaerotilaceae</taxon>
        <taxon>Rubrivivax</taxon>
    </lineage>
</organism>
<sequence length="506" mass="55461">MRRSGWLRALTTLVVAASSLTAGQAGAFGLDDVARDAEALARQPYREPAPLPAELAQLSYDDYRKVRFRPDQGLWRAEALPFELQFFHVGRGFTRPLKLMEIVDGQARPLEIPRAAFSDEGVLPPSEVVSGIAGLRVHHALNTPKVMDELIVFLGASYFRALGAGQRYGLSARGLAVDTAGGSGEEFPAFTAFWLERPVPGAQTLRLYALLDGPRVAGAYQFDVKPGATTIVDVQARLWLRAPVATLGIAPLSSMFLHGENQPVADDYRPEVHDSDGLQIATGDGEWIWRPLTNPRRGAFVTSFALKSPRGFGLQQRDRSFTSYEDLEAAYERRPSVWIEPLGDWGAGRVELLQFHTPDETHDNIAAYWVPQTLPPPGQPLAIGWRMHWAADAATQPPGARVVQTRFGHGYREAPIPPQRLQFHLDFDGPALAGLPADAAVEAVVSGNDNARALRAVAYPNPARGGWRVSIDVERADAGRALELRAFLRLGDRTLSETWSYALAPQ</sequence>
<evidence type="ECO:0000256" key="4">
    <source>
        <dbReference type="ARBA" id="ARBA00015376"/>
    </source>
</evidence>
<evidence type="ECO:0000313" key="8">
    <source>
        <dbReference type="EMBL" id="NHK98395.1"/>
    </source>
</evidence>
<comment type="subcellular location">
    <subcellularLocation>
        <location evidence="1">Periplasm</location>
    </subcellularLocation>
</comment>
<evidence type="ECO:0000256" key="1">
    <source>
        <dbReference type="ARBA" id="ARBA00004418"/>
    </source>
</evidence>
<dbReference type="InterPro" id="IPR014756">
    <property type="entry name" value="Ig_E-set"/>
</dbReference>
<comment type="pathway">
    <text evidence="2">Glycan metabolism; osmoregulated periplasmic glucan (OPG) biosynthesis.</text>
</comment>
<dbReference type="SUPFAM" id="SSF81296">
    <property type="entry name" value="E set domains"/>
    <property type="match status" value="1"/>
</dbReference>
<dbReference type="PANTHER" id="PTHR30504:SF4">
    <property type="entry name" value="GLUCANS BIOSYNTHESIS PROTEIN G"/>
    <property type="match status" value="1"/>
</dbReference>
<dbReference type="EMBL" id="JAAOCD010000003">
    <property type="protein sequence ID" value="NHK98395.1"/>
    <property type="molecule type" value="Genomic_DNA"/>
</dbReference>
<dbReference type="RefSeq" id="WP_009856979.1">
    <property type="nucleotide sequence ID" value="NZ_JAAOCD010000003.1"/>
</dbReference>
<keyword evidence="5" id="KW-0574">Periplasm</keyword>
<keyword evidence="6" id="KW-0732">Signal</keyword>
<dbReference type="InterPro" id="IPR013783">
    <property type="entry name" value="Ig-like_fold"/>
</dbReference>
<evidence type="ECO:0000259" key="7">
    <source>
        <dbReference type="Pfam" id="PF04349"/>
    </source>
</evidence>
<protein>
    <recommendedName>
        <fullName evidence="4">Glucans biosynthesis protein G</fullName>
    </recommendedName>
</protein>
<dbReference type="PANTHER" id="PTHR30504">
    <property type="entry name" value="GLUCANS BIOSYNTHESIS PROTEIN"/>
    <property type="match status" value="1"/>
</dbReference>
<keyword evidence="9" id="KW-1185">Reference proteome</keyword>
<dbReference type="Proteomes" id="UP000802098">
    <property type="component" value="Unassembled WGS sequence"/>
</dbReference>
<evidence type="ECO:0000256" key="6">
    <source>
        <dbReference type="SAM" id="SignalP"/>
    </source>
</evidence>
<evidence type="ECO:0000313" key="9">
    <source>
        <dbReference type="Proteomes" id="UP000802098"/>
    </source>
</evidence>
<dbReference type="Gene3D" id="2.60.40.10">
    <property type="entry name" value="Immunoglobulins"/>
    <property type="match status" value="1"/>
</dbReference>
<comment type="similarity">
    <text evidence="3">Belongs to the OpgD/OpgG family.</text>
</comment>
<gene>
    <name evidence="8" type="ORF">G7087_08415</name>
</gene>
<dbReference type="InterPro" id="IPR014438">
    <property type="entry name" value="Glucan_biosyn_MdoG/MdoD"/>
</dbReference>
<feature type="chain" id="PRO_5045381731" description="Glucans biosynthesis protein G" evidence="6">
    <location>
        <begin position="28"/>
        <end position="506"/>
    </location>
</feature>
<proteinExistence type="inferred from homology"/>
<feature type="signal peptide" evidence="6">
    <location>
        <begin position="1"/>
        <end position="27"/>
    </location>
</feature>
<feature type="domain" description="Glucan biosynthesis periplasmic MdoG C-terminal" evidence="7">
    <location>
        <begin position="28"/>
        <end position="502"/>
    </location>
</feature>
<evidence type="ECO:0000256" key="5">
    <source>
        <dbReference type="ARBA" id="ARBA00022764"/>
    </source>
</evidence>
<evidence type="ECO:0000256" key="2">
    <source>
        <dbReference type="ARBA" id="ARBA00005001"/>
    </source>
</evidence>
<comment type="caution">
    <text evidence="8">The sequence shown here is derived from an EMBL/GenBank/DDBJ whole genome shotgun (WGS) entry which is preliminary data.</text>
</comment>
<dbReference type="PIRSF" id="PIRSF006281">
    <property type="entry name" value="MdoG"/>
    <property type="match status" value="1"/>
</dbReference>
<dbReference type="InterPro" id="IPR014718">
    <property type="entry name" value="GH-type_carb-bd"/>
</dbReference>
<accession>A0ABX0HVP4</accession>